<dbReference type="InterPro" id="IPR006034">
    <property type="entry name" value="Asparaginase/glutaminase-like"/>
</dbReference>
<dbReference type="Proteomes" id="UP001430804">
    <property type="component" value="Unassembled WGS sequence"/>
</dbReference>
<dbReference type="InterPro" id="IPR037152">
    <property type="entry name" value="L-asparaginase_N_sf"/>
</dbReference>
<dbReference type="InterPro" id="IPR040919">
    <property type="entry name" value="Asparaginase_C"/>
</dbReference>
<evidence type="ECO:0000259" key="3">
    <source>
        <dbReference type="Pfam" id="PF00710"/>
    </source>
</evidence>
<evidence type="ECO:0000313" key="6">
    <source>
        <dbReference type="Proteomes" id="UP001430804"/>
    </source>
</evidence>
<feature type="domain" description="L-asparaginase N-terminal" evidence="3">
    <location>
        <begin position="7"/>
        <end position="204"/>
    </location>
</feature>
<proteinExistence type="inferred from homology"/>
<dbReference type="Gene3D" id="3.40.50.1170">
    <property type="entry name" value="L-asparaginase, N-terminal domain"/>
    <property type="match status" value="1"/>
</dbReference>
<dbReference type="PANTHER" id="PTHR11707:SF28">
    <property type="entry name" value="60 KDA LYSOPHOSPHOLIPASE"/>
    <property type="match status" value="1"/>
</dbReference>
<gene>
    <name evidence="5" type="ORF">KY465_08090</name>
</gene>
<dbReference type="InterPro" id="IPR027474">
    <property type="entry name" value="L-asparaginase_N"/>
</dbReference>
<dbReference type="EMBL" id="JAHWQX010000002">
    <property type="protein sequence ID" value="MBW3097237.1"/>
    <property type="molecule type" value="Genomic_DNA"/>
</dbReference>
<accession>A0ABS6WMN8</accession>
<protein>
    <submittedName>
        <fullName evidence="5">Asparaginase</fullName>
    </submittedName>
</protein>
<organism evidence="5 6">
    <name type="scientific">Pseudohoeflea coraliihabitans</name>
    <dbReference type="NCBI Taxonomy" id="2860393"/>
    <lineage>
        <taxon>Bacteria</taxon>
        <taxon>Pseudomonadati</taxon>
        <taxon>Pseudomonadota</taxon>
        <taxon>Alphaproteobacteria</taxon>
        <taxon>Hyphomicrobiales</taxon>
        <taxon>Rhizobiaceae</taxon>
        <taxon>Pseudohoeflea</taxon>
    </lineage>
</organism>
<keyword evidence="2" id="KW-0378">Hydrolase</keyword>
<dbReference type="Gene3D" id="3.40.50.40">
    <property type="match status" value="1"/>
</dbReference>
<dbReference type="PANTHER" id="PTHR11707">
    <property type="entry name" value="L-ASPARAGINASE"/>
    <property type="match status" value="1"/>
</dbReference>
<evidence type="ECO:0000256" key="2">
    <source>
        <dbReference type="ARBA" id="ARBA00022801"/>
    </source>
</evidence>
<dbReference type="PIRSF" id="PIRSF500176">
    <property type="entry name" value="L_ASNase"/>
    <property type="match status" value="1"/>
</dbReference>
<name>A0ABS6WMN8_9HYPH</name>
<dbReference type="CDD" id="cd08964">
    <property type="entry name" value="L-asparaginase_II"/>
    <property type="match status" value="1"/>
</dbReference>
<feature type="domain" description="Asparaginase/glutaminase C-terminal" evidence="4">
    <location>
        <begin position="224"/>
        <end position="330"/>
    </location>
</feature>
<comment type="caution">
    <text evidence="5">The sequence shown here is derived from an EMBL/GenBank/DDBJ whole genome shotgun (WGS) entry which is preliminary data.</text>
</comment>
<dbReference type="PROSITE" id="PS51732">
    <property type="entry name" value="ASN_GLN_ASE_3"/>
    <property type="match status" value="1"/>
</dbReference>
<dbReference type="RefSeq" id="WP_219201166.1">
    <property type="nucleotide sequence ID" value="NZ_JAHWQX010000002.1"/>
</dbReference>
<evidence type="ECO:0000259" key="4">
    <source>
        <dbReference type="Pfam" id="PF17763"/>
    </source>
</evidence>
<comment type="similarity">
    <text evidence="1">Belongs to the asparaginase 1 family.</text>
</comment>
<dbReference type="SMART" id="SM00870">
    <property type="entry name" value="Asparaginase"/>
    <property type="match status" value="1"/>
</dbReference>
<reference evidence="5" key="1">
    <citation type="submission" date="2021-07" db="EMBL/GenBank/DDBJ databases">
        <title>Pseudohoeflea marina sp. nov. a polyhydroxyalcanoate-producing bacterium.</title>
        <authorList>
            <person name="Zheng W."/>
            <person name="Yu S."/>
            <person name="Huang Y."/>
        </authorList>
    </citation>
    <scope>NUCLEOTIDE SEQUENCE</scope>
    <source>
        <strain evidence="5">DP4N28-3</strain>
    </source>
</reference>
<dbReference type="InterPro" id="IPR027473">
    <property type="entry name" value="L-asparaginase_C"/>
</dbReference>
<dbReference type="Pfam" id="PF17763">
    <property type="entry name" value="Asparaginase_C"/>
    <property type="match status" value="1"/>
</dbReference>
<keyword evidence="6" id="KW-1185">Reference proteome</keyword>
<dbReference type="PIRSF" id="PIRSF001220">
    <property type="entry name" value="L-ASNase_gatD"/>
    <property type="match status" value="1"/>
</dbReference>
<dbReference type="InterPro" id="IPR004550">
    <property type="entry name" value="AsnASE_II"/>
</dbReference>
<sequence length="335" mass="35225">MADSKLRVAVIGCGGTISTEAATPLDFIDYPETGRKLEIDEVLAALPEAVHELAAYVPIPFRAVGSSAIGPGEWAALAGIIDELAAGATDLAGVVVVHGTATLEESAYFLHLTLNTDLPVAFVGAQRPLNTIGTDAVVNFAAAVRTVLSPEARGKGVMVVLNDEIHCARDVTKTSTYRLDAFRSVGWGPIGVVDADRVHFHRAPLRAHTAATPFRITADADLPRVDISYSYAGADATAASAFLEAGASGIVSAGFAPGMPTPLERRFLEQCAASGVAVVQSSRVGSGRVAPRCYLEDKHWIAADDLTPQKARILLMLALAAKHDLAAIRADFKLY</sequence>
<evidence type="ECO:0000256" key="1">
    <source>
        <dbReference type="ARBA" id="ARBA00010518"/>
    </source>
</evidence>
<dbReference type="Pfam" id="PF00710">
    <property type="entry name" value="Asparaginase"/>
    <property type="match status" value="1"/>
</dbReference>
<evidence type="ECO:0000313" key="5">
    <source>
        <dbReference type="EMBL" id="MBW3097237.1"/>
    </source>
</evidence>